<dbReference type="Proteomes" id="UP000830158">
    <property type="component" value="Chromosome"/>
</dbReference>
<evidence type="ECO:0000313" key="1">
    <source>
        <dbReference type="EMBL" id="UQS22860.1"/>
    </source>
</evidence>
<name>A0ABY4NS32_9PSEU</name>
<dbReference type="RefSeq" id="WP_116112857.1">
    <property type="nucleotide sequence ID" value="NZ_CP091196.1"/>
</dbReference>
<reference evidence="1" key="1">
    <citation type="submission" date="2022-01" db="EMBL/GenBank/DDBJ databases">
        <title>PSI-footprinting approach for the identification of protein synthesis inhibitor producers.</title>
        <authorList>
            <person name="Handel F."/>
            <person name="Kulik A."/>
            <person name="Wex K.W."/>
            <person name="Berscheid A."/>
            <person name="Saur J.S."/>
            <person name="Winkler A."/>
            <person name="Wibberg D."/>
            <person name="Kalinowski J."/>
            <person name="Broetz-Oesterhelt H."/>
            <person name="Mast Y."/>
        </authorList>
    </citation>
    <scope>NUCLEOTIDE SEQUENCE</scope>
    <source>
        <strain evidence="1">KNN 49.3e</strain>
    </source>
</reference>
<keyword evidence="2" id="KW-1185">Reference proteome</keyword>
<sequence length="73" mass="8700">MPRTRYTRLVHDRDEARLSLQIRALRQLAHELRHQPTEVIELPVLIDLKRRRRARLEQKRHHKPAPVVVATSA</sequence>
<protein>
    <submittedName>
        <fullName evidence="1">Uncharacterized protein</fullName>
    </submittedName>
</protein>
<organism evidence="1 2">
    <name type="scientific">Amycolatopsis thermalba</name>
    <dbReference type="NCBI Taxonomy" id="944492"/>
    <lineage>
        <taxon>Bacteria</taxon>
        <taxon>Bacillati</taxon>
        <taxon>Actinomycetota</taxon>
        <taxon>Actinomycetes</taxon>
        <taxon>Pseudonocardiales</taxon>
        <taxon>Pseudonocardiaceae</taxon>
        <taxon>Amycolatopsis</taxon>
    </lineage>
</organism>
<evidence type="ECO:0000313" key="2">
    <source>
        <dbReference type="Proteomes" id="UP000830158"/>
    </source>
</evidence>
<dbReference type="EMBL" id="CP091196">
    <property type="protein sequence ID" value="UQS22860.1"/>
    <property type="molecule type" value="Genomic_DNA"/>
</dbReference>
<gene>
    <name evidence="1" type="ORF">L1857_08535</name>
</gene>
<accession>A0ABY4NS32</accession>
<proteinExistence type="predicted"/>